<dbReference type="Pfam" id="PF03009">
    <property type="entry name" value="GDPD"/>
    <property type="match status" value="1"/>
</dbReference>
<accession>A0A6I8R127</accession>
<reference evidence="10" key="1">
    <citation type="journal article" date="2010" name="Science">
        <title>The genome of the Western clawed frog Xenopus tropicalis.</title>
        <authorList>
            <person name="Hellsten U."/>
            <person name="Harland R.M."/>
            <person name="Gilchrist M.J."/>
            <person name="Hendrix D."/>
            <person name="Jurka J."/>
            <person name="Kapitonov V."/>
            <person name="Ovcharenko I."/>
            <person name="Putnam N.H."/>
            <person name="Shu S."/>
            <person name="Taher L."/>
            <person name="Blitz I.L."/>
            <person name="Blumberg B."/>
            <person name="Dichmann D.S."/>
            <person name="Dubchak I."/>
            <person name="Amaya E."/>
            <person name="Detter J.C."/>
            <person name="Fletcher R."/>
            <person name="Gerhard D.S."/>
            <person name="Goodstein D."/>
            <person name="Graves T."/>
            <person name="Grigoriev I.V."/>
            <person name="Grimwood J."/>
            <person name="Kawashima T."/>
            <person name="Lindquist E."/>
            <person name="Lucas S.M."/>
            <person name="Mead P.E."/>
            <person name="Mitros T."/>
            <person name="Ogino H."/>
            <person name="Ohta Y."/>
            <person name="Poliakov A.V."/>
            <person name="Pollet N."/>
            <person name="Robert J."/>
            <person name="Salamov A."/>
            <person name="Sater A.K."/>
            <person name="Schmutz J."/>
            <person name="Terry A."/>
            <person name="Vize P.D."/>
            <person name="Warren W.C."/>
            <person name="Wells D."/>
            <person name="Wills A."/>
            <person name="Wilson R.K."/>
            <person name="Zimmerman L.B."/>
            <person name="Zorn A.M."/>
            <person name="Grainger R."/>
            <person name="Grammer T."/>
            <person name="Khokha M.K."/>
            <person name="Richardson P.M."/>
            <person name="Rokhsar D.S."/>
        </authorList>
    </citation>
    <scope>NUCLEOTIDE SEQUENCE [LARGE SCALE GENOMIC DNA]</scope>
    <source>
        <strain evidence="10">Nigerian</strain>
    </source>
</reference>
<keyword evidence="6 8" id="KW-0472">Membrane</keyword>
<dbReference type="AGR" id="Xenbase:XB-GENE-486410"/>
<dbReference type="SUPFAM" id="SSF51695">
    <property type="entry name" value="PLC-like phosphodiesterases"/>
    <property type="match status" value="1"/>
</dbReference>
<feature type="transmembrane region" description="Helical" evidence="8">
    <location>
        <begin position="131"/>
        <end position="159"/>
    </location>
</feature>
<evidence type="ECO:0000313" key="13">
    <source>
        <dbReference type="Xenbase" id="XB-GENE-486410"/>
    </source>
</evidence>
<dbReference type="Bgee" id="ENSXETG00000037856">
    <property type="expression patterns" value="Expressed in brain and 11 other cell types or tissues"/>
</dbReference>
<keyword evidence="4" id="KW-0378">Hydrolase</keyword>
<feature type="transmembrane region" description="Helical" evidence="8">
    <location>
        <begin position="44"/>
        <end position="66"/>
    </location>
</feature>
<dbReference type="CTD" id="54857"/>
<evidence type="ECO:0000313" key="10">
    <source>
        <dbReference type="Ensembl" id="ENSXETP00000074221"/>
    </source>
</evidence>
<dbReference type="PROSITE" id="PS51704">
    <property type="entry name" value="GP_PDE"/>
    <property type="match status" value="1"/>
</dbReference>
<evidence type="ECO:0000313" key="12">
    <source>
        <dbReference type="RefSeq" id="XP_031747727.1"/>
    </source>
</evidence>
<dbReference type="Gene3D" id="3.20.20.190">
    <property type="entry name" value="Phosphatidylinositol (PI) phosphodiesterase"/>
    <property type="match status" value="1"/>
</dbReference>
<dbReference type="OMA" id="DPPGCCS"/>
<dbReference type="InterPro" id="IPR030395">
    <property type="entry name" value="GP_PDE_dom"/>
</dbReference>
<evidence type="ECO:0000256" key="5">
    <source>
        <dbReference type="ARBA" id="ARBA00022989"/>
    </source>
</evidence>
<sequence>MPRLGYNYTEEEEERRQKEEEHLLIYTPGQCSSLLTGSLPGVSAGFAMAWDGFWSSCCLCLQRIYGCNCRKNRRGKLKGTKGTQCECIWVLLLLLVFFFTLIWMLITLTLGNDMHNFNEEVFRFAGIWLDWSVVFLTVAAVLLTYCGILMLLSFCLVLCGLPIQLHWCHKVLFLLSAIVIILLCVGLSLKWREEWQTAYIYMQATLPFLHIGAVIGVSALAWVLAGYYWRTKTGVLKYLILTVYIILLGALYPLPVYITSPCVLKSSDLPPKPGLIGHRGAPMLAPENTLMSFNKTVASGIKVFETDVAISQDGVPFLMHDSKLLRTTNVREIFQEQSQYNSTNFTWANLQKLDAGSWYLEKDPFKTVSVLTPQDQEEVRRQKIPALQEVLKEAEKNNISIIFDLYVPPEDHPYNDSYIDITLETIFNSSIRPELILWLPDEQREEVIARAPGFRQIFGPLKQENYTLEAVNMPYNLSLEKIRSYRQKNISVNLYVVNEPWLFSYVWCAGATSVTSNACHLLKNIQRPQWVLDPQYYVIIWIVVDAISLAHVIWAFIIQRTCSKRKEYQDAETVLLMKIGNSI</sequence>
<proteinExistence type="inferred from homology"/>
<dbReference type="Ensembl" id="ENSXETT00000067311">
    <property type="protein sequence ID" value="ENSXETP00000074221"/>
    <property type="gene ID" value="ENSXETG00000037856"/>
</dbReference>
<dbReference type="GO" id="GO:0006629">
    <property type="term" value="P:lipid metabolic process"/>
    <property type="evidence" value="ECO:0007669"/>
    <property type="project" value="InterPro"/>
</dbReference>
<dbReference type="Proteomes" id="UP000008143">
    <property type="component" value="Chromosome 8"/>
</dbReference>
<dbReference type="PANTHER" id="PTHR23344:SF1">
    <property type="entry name" value="GLYCEROPHOSPHOINOSITOL INOSITOLPHOSPHODIESTERASE GDPD2"/>
    <property type="match status" value="1"/>
</dbReference>
<evidence type="ECO:0000256" key="8">
    <source>
        <dbReference type="SAM" id="Phobius"/>
    </source>
</evidence>
<feature type="transmembrane region" description="Helical" evidence="8">
    <location>
        <begin position="209"/>
        <end position="229"/>
    </location>
</feature>
<dbReference type="RefSeq" id="XP_031747727.1">
    <property type="nucleotide sequence ID" value="XM_031891867.1"/>
</dbReference>
<dbReference type="GeneTree" id="ENSGT00940000159625"/>
<name>A0A6I8R127_XENTR</name>
<evidence type="ECO:0000256" key="4">
    <source>
        <dbReference type="ARBA" id="ARBA00022801"/>
    </source>
</evidence>
<reference evidence="10" key="2">
    <citation type="submission" date="2020-05" db="UniProtKB">
        <authorList>
            <consortium name="Ensembl"/>
        </authorList>
    </citation>
    <scope>IDENTIFICATION</scope>
</reference>
<feature type="transmembrane region" description="Helical" evidence="8">
    <location>
        <begin position="87"/>
        <end position="111"/>
    </location>
</feature>
<feature type="transmembrane region" description="Helical" evidence="8">
    <location>
        <begin position="171"/>
        <end position="189"/>
    </location>
</feature>
<dbReference type="GO" id="GO:0005886">
    <property type="term" value="C:plasma membrane"/>
    <property type="evidence" value="ECO:0000318"/>
    <property type="project" value="GO_Central"/>
</dbReference>
<comment type="similarity">
    <text evidence="2">Belongs to the glycerophosphoryl diester phosphodiesterase family.</text>
</comment>
<keyword evidence="11" id="KW-1185">Reference proteome</keyword>
<gene>
    <name evidence="10 12 13" type="primary">gdpd2</name>
</gene>
<protein>
    <submittedName>
        <fullName evidence="10">Glycerophosphodiester phosphodiesterase domain containing 2</fullName>
    </submittedName>
    <submittedName>
        <fullName evidence="12">Glycerophosphoinositol inositolphosphodiesterase GDPD2 isoform X1</fullName>
    </submittedName>
</protein>
<evidence type="ECO:0000256" key="2">
    <source>
        <dbReference type="ARBA" id="ARBA00007277"/>
    </source>
</evidence>
<feature type="domain" description="GP-PDE" evidence="9">
    <location>
        <begin position="273"/>
        <end position="526"/>
    </location>
</feature>
<feature type="transmembrane region" description="Helical" evidence="8">
    <location>
        <begin position="236"/>
        <end position="258"/>
    </location>
</feature>
<keyword evidence="5 8" id="KW-1133">Transmembrane helix</keyword>
<dbReference type="GO" id="GO:0008889">
    <property type="term" value="F:glycerophosphodiester phosphodiesterase activity"/>
    <property type="evidence" value="ECO:0000318"/>
    <property type="project" value="GO_Central"/>
</dbReference>
<evidence type="ECO:0000256" key="3">
    <source>
        <dbReference type="ARBA" id="ARBA00022692"/>
    </source>
</evidence>
<reference evidence="12" key="3">
    <citation type="submission" date="2025-04" db="UniProtKB">
        <authorList>
            <consortium name="RefSeq"/>
        </authorList>
    </citation>
    <scope>IDENTIFICATION</scope>
    <source>
        <strain evidence="12">Nigerian</strain>
        <tissue evidence="12">Liver and blood</tissue>
    </source>
</reference>
<dbReference type="PANTHER" id="PTHR23344">
    <property type="entry name" value="GLYCEROPHOSPHORYL DIESTER PHOSPHODIESTERASE"/>
    <property type="match status" value="1"/>
</dbReference>
<evidence type="ECO:0000256" key="1">
    <source>
        <dbReference type="ARBA" id="ARBA00004141"/>
    </source>
</evidence>
<comment type="subcellular location">
    <subcellularLocation>
        <location evidence="1">Membrane</location>
        <topology evidence="1">Multi-pass membrane protein</topology>
    </subcellularLocation>
</comment>
<evidence type="ECO:0000256" key="6">
    <source>
        <dbReference type="ARBA" id="ARBA00023136"/>
    </source>
</evidence>
<dbReference type="InterPro" id="IPR017946">
    <property type="entry name" value="PLC-like_Pdiesterase_TIM-brl"/>
</dbReference>
<dbReference type="GeneID" id="100038173"/>
<evidence type="ECO:0000259" key="9">
    <source>
        <dbReference type="PROSITE" id="PS51704"/>
    </source>
</evidence>
<keyword evidence="3 8" id="KW-0812">Transmembrane</keyword>
<evidence type="ECO:0000313" key="11">
    <source>
        <dbReference type="Proteomes" id="UP000008143"/>
    </source>
</evidence>
<keyword evidence="7" id="KW-0325">Glycoprotein</keyword>
<evidence type="ECO:0000256" key="7">
    <source>
        <dbReference type="ARBA" id="ARBA00023180"/>
    </source>
</evidence>
<dbReference type="AlphaFoldDB" id="A0A6I8R127"/>
<dbReference type="KEGG" id="xtr:100038173"/>
<dbReference type="OrthoDB" id="1058301at2759"/>
<organism evidence="10">
    <name type="scientific">Xenopus tropicalis</name>
    <name type="common">Western clawed frog</name>
    <name type="synonym">Silurana tropicalis</name>
    <dbReference type="NCBI Taxonomy" id="8364"/>
    <lineage>
        <taxon>Eukaryota</taxon>
        <taxon>Metazoa</taxon>
        <taxon>Chordata</taxon>
        <taxon>Craniata</taxon>
        <taxon>Vertebrata</taxon>
        <taxon>Euteleostomi</taxon>
        <taxon>Amphibia</taxon>
        <taxon>Batrachia</taxon>
        <taxon>Anura</taxon>
        <taxon>Pipoidea</taxon>
        <taxon>Pipidae</taxon>
        <taxon>Xenopodinae</taxon>
        <taxon>Xenopus</taxon>
        <taxon>Silurana</taxon>
    </lineage>
</organism>
<dbReference type="Xenbase" id="XB-GENE-486410">
    <property type="gene designation" value="gdpd2"/>
</dbReference>
<feature type="transmembrane region" description="Helical" evidence="8">
    <location>
        <begin position="536"/>
        <end position="558"/>
    </location>
</feature>